<dbReference type="RefSeq" id="WP_076205461.1">
    <property type="nucleotide sequence ID" value="NZ_CP019236.1"/>
</dbReference>
<dbReference type="Proteomes" id="UP000186609">
    <property type="component" value="Chromosome"/>
</dbReference>
<evidence type="ECO:0000256" key="1">
    <source>
        <dbReference type="ARBA" id="ARBA00006987"/>
    </source>
</evidence>
<sequence>MNWPLRVTRRFALQSSLAFAGLPLQGMARADILDAPECIVPAKVGGGFDLTCKLVGTLIDRHSTRGSPLRVNYLPGGIGAVAYDRVVTGRLPNPHALIAFSGGSLLNLAQGKFGPHQTSDVRWVAAVGTDYGAIAVPKDSAIHTLQDLKLQLQRDLSRVVFGAGGTVGSQDWVKAALIVKAAGLDHKGMRFVSFEGGGEAISALEGRHVTVFCGDAAEAFQAADAGANIRVIAILSDKRVASRPTVAVGIEQGFNLVWPVIRGVYVGQAVSDAEYRRWVDFFEAAMLQSDYASIRQQYGLSSFTMTGEVLTEFVGKEVVKYRGLAQSLGLRVPPQKT</sequence>
<dbReference type="Gene3D" id="3.40.190.150">
    <property type="entry name" value="Bordetella uptake gene, domain 1"/>
    <property type="match status" value="1"/>
</dbReference>
<accession>A0A1P8K4F3</accession>
<dbReference type="Gene3D" id="3.40.190.10">
    <property type="entry name" value="Periplasmic binding protein-like II"/>
    <property type="match status" value="1"/>
</dbReference>
<evidence type="ECO:0000313" key="3">
    <source>
        <dbReference type="EMBL" id="APW40876.1"/>
    </source>
</evidence>
<keyword evidence="4" id="KW-1185">Reference proteome</keyword>
<dbReference type="OrthoDB" id="9780943at2"/>
<evidence type="ECO:0000256" key="2">
    <source>
        <dbReference type="SAM" id="SignalP"/>
    </source>
</evidence>
<reference evidence="3 4" key="1">
    <citation type="submission" date="2017-01" db="EMBL/GenBank/DDBJ databases">
        <authorList>
            <person name="Mah S.A."/>
            <person name="Swanson W.J."/>
            <person name="Moy G.W."/>
            <person name="Vacquier V.D."/>
        </authorList>
    </citation>
    <scope>NUCLEOTIDE SEQUENCE [LARGE SCALE GENOMIC DNA]</scope>
    <source>
        <strain evidence="3 4">DCY110</strain>
    </source>
</reference>
<dbReference type="KEGG" id="rhy:RD110_22180"/>
<protein>
    <recommendedName>
        <fullName evidence="5">Tricarboxylic transporter</fullName>
    </recommendedName>
</protein>
<organism evidence="3 4">
    <name type="scientific">Rhodoferax koreensis</name>
    <dbReference type="NCBI Taxonomy" id="1842727"/>
    <lineage>
        <taxon>Bacteria</taxon>
        <taxon>Pseudomonadati</taxon>
        <taxon>Pseudomonadota</taxon>
        <taxon>Betaproteobacteria</taxon>
        <taxon>Burkholderiales</taxon>
        <taxon>Comamonadaceae</taxon>
        <taxon>Rhodoferax</taxon>
    </lineage>
</organism>
<name>A0A1P8K4F3_9BURK</name>
<evidence type="ECO:0000313" key="4">
    <source>
        <dbReference type="Proteomes" id="UP000186609"/>
    </source>
</evidence>
<gene>
    <name evidence="3" type="ORF">RD110_22180</name>
</gene>
<dbReference type="Pfam" id="PF03401">
    <property type="entry name" value="TctC"/>
    <property type="match status" value="1"/>
</dbReference>
<dbReference type="STRING" id="1842727.RD110_22180"/>
<evidence type="ECO:0008006" key="5">
    <source>
        <dbReference type="Google" id="ProtNLM"/>
    </source>
</evidence>
<dbReference type="EMBL" id="CP019236">
    <property type="protein sequence ID" value="APW40876.1"/>
    <property type="molecule type" value="Genomic_DNA"/>
</dbReference>
<keyword evidence="2" id="KW-0732">Signal</keyword>
<dbReference type="AlphaFoldDB" id="A0A1P8K4F3"/>
<dbReference type="PIRSF" id="PIRSF017082">
    <property type="entry name" value="YflP"/>
    <property type="match status" value="1"/>
</dbReference>
<dbReference type="InterPro" id="IPR042100">
    <property type="entry name" value="Bug_dom1"/>
</dbReference>
<feature type="chain" id="PRO_5012162079" description="Tricarboxylic transporter" evidence="2">
    <location>
        <begin position="21"/>
        <end position="337"/>
    </location>
</feature>
<feature type="signal peptide" evidence="2">
    <location>
        <begin position="1"/>
        <end position="20"/>
    </location>
</feature>
<dbReference type="SUPFAM" id="SSF53850">
    <property type="entry name" value="Periplasmic binding protein-like II"/>
    <property type="match status" value="1"/>
</dbReference>
<dbReference type="PANTHER" id="PTHR42928:SF3">
    <property type="entry name" value="UPF0065 PROTEIN YFLP"/>
    <property type="match status" value="1"/>
</dbReference>
<proteinExistence type="inferred from homology"/>
<comment type="similarity">
    <text evidence="1">Belongs to the UPF0065 (bug) family.</text>
</comment>
<dbReference type="PANTHER" id="PTHR42928">
    <property type="entry name" value="TRICARBOXYLATE-BINDING PROTEIN"/>
    <property type="match status" value="1"/>
</dbReference>
<dbReference type="InterPro" id="IPR005064">
    <property type="entry name" value="BUG"/>
</dbReference>